<keyword evidence="1" id="KW-0472">Membrane</keyword>
<dbReference type="RefSeq" id="WP_272743240.1">
    <property type="nucleotide sequence ID" value="NZ_JAQQKV010000001.1"/>
</dbReference>
<keyword evidence="1" id="KW-1133">Transmembrane helix</keyword>
<keyword evidence="1" id="KW-0812">Transmembrane</keyword>
<evidence type="ECO:0000256" key="1">
    <source>
        <dbReference type="SAM" id="Phobius"/>
    </source>
</evidence>
<keyword evidence="3" id="KW-1185">Reference proteome</keyword>
<organism evidence="2 3">
    <name type="scientific">Asticcacaulis machinosus</name>
    <dbReference type="NCBI Taxonomy" id="2984211"/>
    <lineage>
        <taxon>Bacteria</taxon>
        <taxon>Pseudomonadati</taxon>
        <taxon>Pseudomonadota</taxon>
        <taxon>Alphaproteobacteria</taxon>
        <taxon>Caulobacterales</taxon>
        <taxon>Caulobacteraceae</taxon>
        <taxon>Asticcacaulis</taxon>
    </lineage>
</organism>
<reference evidence="2 3" key="1">
    <citation type="submission" date="2023-01" db="EMBL/GenBank/DDBJ databases">
        <title>Novel species of the genus Asticcacaulis isolated from rivers.</title>
        <authorList>
            <person name="Lu H."/>
        </authorList>
    </citation>
    <scope>NUCLEOTIDE SEQUENCE [LARGE SCALE GENOMIC DNA]</scope>
    <source>
        <strain evidence="2 3">LKC15W</strain>
    </source>
</reference>
<name>A0ABT5HFA2_9CAUL</name>
<feature type="transmembrane region" description="Helical" evidence="1">
    <location>
        <begin position="43"/>
        <end position="61"/>
    </location>
</feature>
<protein>
    <submittedName>
        <fullName evidence="2">DUF1499 domain-containing protein</fullName>
    </submittedName>
</protein>
<evidence type="ECO:0000313" key="3">
    <source>
        <dbReference type="Proteomes" id="UP001218579"/>
    </source>
</evidence>
<sequence>MALLISLSAPITLAVAIFGSKVDYFDYDTSFKLLTLTWAPKLATVSLVIGLVSLLVALFMSPRRTGPLALAAVLISGGVLGGFYLYEQKLKSSPPIYDVSTNWDRPVTFSDKLIKERGPDAHAVEDSPRVAKGTSFEWDLKPIADVNAVTCSGAQPVKNSAITADKVAAQLKEEGFVVFGRSPWRVEAIYRDPVYGFTSDLVVRIDPDQADVRSISRYELADLGGNCHRVVRVVEILKSM</sequence>
<proteinExistence type="predicted"/>
<gene>
    <name evidence="2" type="ORF">PQU98_02230</name>
</gene>
<dbReference type="InterPro" id="IPR010865">
    <property type="entry name" value="DUF1499"/>
</dbReference>
<comment type="caution">
    <text evidence="2">The sequence shown here is derived from an EMBL/GenBank/DDBJ whole genome shotgun (WGS) entry which is preliminary data.</text>
</comment>
<evidence type="ECO:0000313" key="2">
    <source>
        <dbReference type="EMBL" id="MDC7674930.1"/>
    </source>
</evidence>
<feature type="transmembrane region" description="Helical" evidence="1">
    <location>
        <begin position="68"/>
        <end position="86"/>
    </location>
</feature>
<dbReference type="EMBL" id="JAQQKV010000001">
    <property type="protein sequence ID" value="MDC7674930.1"/>
    <property type="molecule type" value="Genomic_DNA"/>
</dbReference>
<dbReference type="Pfam" id="PF07386">
    <property type="entry name" value="DUF1499"/>
    <property type="match status" value="1"/>
</dbReference>
<dbReference type="Proteomes" id="UP001218579">
    <property type="component" value="Unassembled WGS sequence"/>
</dbReference>
<accession>A0ABT5HFA2</accession>